<keyword evidence="6 9" id="KW-0030">Aminoacyl-tRNA synthetase</keyword>
<dbReference type="PIRSF" id="PIRSF006588">
    <property type="entry name" value="TyrRS_arch_euk"/>
    <property type="match status" value="1"/>
</dbReference>
<dbReference type="InterPro" id="IPR002305">
    <property type="entry name" value="aa-tRNA-synth_Ic"/>
</dbReference>
<dbReference type="EC" id="6.1.1.1" evidence="1"/>
<keyword evidence="4 9" id="KW-0067">ATP-binding</keyword>
<evidence type="ECO:0000256" key="9">
    <source>
        <dbReference type="RuleBase" id="RU363036"/>
    </source>
</evidence>
<keyword evidence="2 9" id="KW-0436">Ligase</keyword>
<dbReference type="PANTHER" id="PTHR46264:SF4">
    <property type="entry name" value="TYROSINE--TRNA LIGASE, CYTOPLASMIC"/>
    <property type="match status" value="1"/>
</dbReference>
<evidence type="ECO:0000256" key="8">
    <source>
        <dbReference type="ARBA" id="ARBA00048248"/>
    </source>
</evidence>
<dbReference type="GO" id="GO:0005524">
    <property type="term" value="F:ATP binding"/>
    <property type="evidence" value="ECO:0007669"/>
    <property type="project" value="UniProtKB-KW"/>
</dbReference>
<dbReference type="PANTHER" id="PTHR46264">
    <property type="entry name" value="TYROSINE-TRNA LIGASE"/>
    <property type="match status" value="1"/>
</dbReference>
<comment type="similarity">
    <text evidence="9">Belongs to the class-I aminoacyl-tRNA synthetase family.</text>
</comment>
<name>A0A7S3MRH5_9SPIT</name>
<dbReference type="InterPro" id="IPR014729">
    <property type="entry name" value="Rossmann-like_a/b/a_fold"/>
</dbReference>
<evidence type="ECO:0000256" key="7">
    <source>
        <dbReference type="ARBA" id="ARBA00033323"/>
    </source>
</evidence>
<comment type="catalytic activity">
    <reaction evidence="8">
        <text>tRNA(Tyr) + L-tyrosine + ATP = L-tyrosyl-tRNA(Tyr) + AMP + diphosphate + H(+)</text>
        <dbReference type="Rhea" id="RHEA:10220"/>
        <dbReference type="Rhea" id="RHEA-COMP:9706"/>
        <dbReference type="Rhea" id="RHEA-COMP:9707"/>
        <dbReference type="ChEBI" id="CHEBI:15378"/>
        <dbReference type="ChEBI" id="CHEBI:30616"/>
        <dbReference type="ChEBI" id="CHEBI:33019"/>
        <dbReference type="ChEBI" id="CHEBI:58315"/>
        <dbReference type="ChEBI" id="CHEBI:78442"/>
        <dbReference type="ChEBI" id="CHEBI:78536"/>
        <dbReference type="ChEBI" id="CHEBI:456215"/>
        <dbReference type="EC" id="6.1.1.1"/>
    </reaction>
</comment>
<evidence type="ECO:0000256" key="1">
    <source>
        <dbReference type="ARBA" id="ARBA00013160"/>
    </source>
</evidence>
<dbReference type="Pfam" id="PF00579">
    <property type="entry name" value="tRNA-synt_1b"/>
    <property type="match status" value="1"/>
</dbReference>
<dbReference type="EMBL" id="HBIE01037749">
    <property type="protein sequence ID" value="CAE0316575.1"/>
    <property type="molecule type" value="Transcribed_RNA"/>
</dbReference>
<evidence type="ECO:0000313" key="10">
    <source>
        <dbReference type="EMBL" id="CAE0316575.1"/>
    </source>
</evidence>
<dbReference type="GO" id="GO:0004831">
    <property type="term" value="F:tyrosine-tRNA ligase activity"/>
    <property type="evidence" value="ECO:0007669"/>
    <property type="project" value="UniProtKB-EC"/>
</dbReference>
<dbReference type="InterPro" id="IPR050489">
    <property type="entry name" value="Tyr-tRNA_synthase"/>
</dbReference>
<gene>
    <name evidence="10" type="ORF">FEHR0123_LOCUS11552</name>
</gene>
<dbReference type="FunFam" id="3.40.50.620:FF:000103">
    <property type="entry name" value="tyrosine--tRNA ligase 1, cytoplasmic"/>
    <property type="match status" value="1"/>
</dbReference>
<accession>A0A7S3MRH5</accession>
<keyword evidence="3 9" id="KW-0547">Nucleotide-binding</keyword>
<evidence type="ECO:0000256" key="4">
    <source>
        <dbReference type="ARBA" id="ARBA00022840"/>
    </source>
</evidence>
<reference evidence="10" key="1">
    <citation type="submission" date="2021-01" db="EMBL/GenBank/DDBJ databases">
        <authorList>
            <person name="Corre E."/>
            <person name="Pelletier E."/>
            <person name="Niang G."/>
            <person name="Scheremetjew M."/>
            <person name="Finn R."/>
            <person name="Kale V."/>
            <person name="Holt S."/>
            <person name="Cochrane G."/>
            <person name="Meng A."/>
            <person name="Brown T."/>
            <person name="Cohen L."/>
        </authorList>
    </citation>
    <scope>NUCLEOTIDE SEQUENCE</scope>
    <source>
        <strain evidence="10">Fehren 1</strain>
    </source>
</reference>
<dbReference type="InterPro" id="IPR023617">
    <property type="entry name" value="Tyr-tRNA-ligase_arc/euk-type"/>
</dbReference>
<evidence type="ECO:0000256" key="6">
    <source>
        <dbReference type="ARBA" id="ARBA00023146"/>
    </source>
</evidence>
<dbReference type="AlphaFoldDB" id="A0A7S3MRH5"/>
<evidence type="ECO:0000256" key="3">
    <source>
        <dbReference type="ARBA" id="ARBA00022741"/>
    </source>
</evidence>
<organism evidence="10">
    <name type="scientific">Favella ehrenbergii</name>
    <dbReference type="NCBI Taxonomy" id="182087"/>
    <lineage>
        <taxon>Eukaryota</taxon>
        <taxon>Sar</taxon>
        <taxon>Alveolata</taxon>
        <taxon>Ciliophora</taxon>
        <taxon>Intramacronucleata</taxon>
        <taxon>Spirotrichea</taxon>
        <taxon>Choreotrichia</taxon>
        <taxon>Tintinnida</taxon>
        <taxon>Xystonellidae</taxon>
        <taxon>Favella</taxon>
    </lineage>
</organism>
<evidence type="ECO:0000256" key="2">
    <source>
        <dbReference type="ARBA" id="ARBA00022598"/>
    </source>
</evidence>
<keyword evidence="5 9" id="KW-0648">Protein biosynthesis</keyword>
<sequence>MGRNEGDDMPTSQIMYPCMQCADIFFLKADVCQLGLDQRKVNVLAKEYCDKIGREDKPVVISHHMLSGLKKGQTKMSKSDPDSAIFMEDTRKDVERKIRSAYCEEGVVAENPILDYCSSIIFPAHGRLSVTSKTGETKVYMSYDEVKTDYEACNLHPGDLKTAVASAINDLLQPVRDHFANDPYAKKLLTQIKKWQDEMRAAKK</sequence>
<dbReference type="SUPFAM" id="SSF52374">
    <property type="entry name" value="Nucleotidylyl transferase"/>
    <property type="match status" value="1"/>
</dbReference>
<dbReference type="GO" id="GO:0005737">
    <property type="term" value="C:cytoplasm"/>
    <property type="evidence" value="ECO:0007669"/>
    <property type="project" value="TreeGrafter"/>
</dbReference>
<protein>
    <recommendedName>
        <fullName evidence="1">tyrosine--tRNA ligase</fullName>
        <ecNumber evidence="1">6.1.1.1</ecNumber>
    </recommendedName>
    <alternativeName>
        <fullName evidence="7">Tyrosyl-tRNA synthetase</fullName>
    </alternativeName>
</protein>
<evidence type="ECO:0000256" key="5">
    <source>
        <dbReference type="ARBA" id="ARBA00022917"/>
    </source>
</evidence>
<dbReference type="Gene3D" id="3.40.50.620">
    <property type="entry name" value="HUPs"/>
    <property type="match status" value="1"/>
</dbReference>
<dbReference type="GO" id="GO:0006437">
    <property type="term" value="P:tyrosyl-tRNA aminoacylation"/>
    <property type="evidence" value="ECO:0007669"/>
    <property type="project" value="TreeGrafter"/>
</dbReference>
<proteinExistence type="inferred from homology"/>